<keyword evidence="4 12" id="KW-0732">Signal</keyword>
<dbReference type="InterPro" id="IPR003599">
    <property type="entry name" value="Ig_sub"/>
</dbReference>
<evidence type="ECO:0000256" key="2">
    <source>
        <dbReference type="ARBA" id="ARBA00022475"/>
    </source>
</evidence>
<dbReference type="Pfam" id="PF00047">
    <property type="entry name" value="ig"/>
    <property type="match status" value="1"/>
</dbReference>
<dbReference type="SMART" id="SM00409">
    <property type="entry name" value="IG"/>
    <property type="match status" value="2"/>
</dbReference>
<evidence type="ECO:0000256" key="11">
    <source>
        <dbReference type="SAM" id="Phobius"/>
    </source>
</evidence>
<feature type="signal peptide" evidence="12">
    <location>
        <begin position="1"/>
        <end position="17"/>
    </location>
</feature>
<dbReference type="AlphaFoldDB" id="A0AAN7W8V2"/>
<evidence type="ECO:0000313" key="15">
    <source>
        <dbReference type="Proteomes" id="UP001346869"/>
    </source>
</evidence>
<dbReference type="GO" id="GO:0031295">
    <property type="term" value="P:T cell costimulation"/>
    <property type="evidence" value="ECO:0007669"/>
    <property type="project" value="TreeGrafter"/>
</dbReference>
<evidence type="ECO:0000256" key="3">
    <source>
        <dbReference type="ARBA" id="ARBA00022692"/>
    </source>
</evidence>
<keyword evidence="10" id="KW-0393">Immunoglobulin domain</keyword>
<reference evidence="14 15" key="2">
    <citation type="journal article" date="2023" name="Mol. Biol. Evol.">
        <title>Genomics of Secondarily Temperate Adaptation in the Only Non-Antarctic Icefish.</title>
        <authorList>
            <person name="Rivera-Colon A.G."/>
            <person name="Rayamajhi N."/>
            <person name="Minhas B.F."/>
            <person name="Madrigal G."/>
            <person name="Bilyk K.T."/>
            <person name="Yoon V."/>
            <person name="Hune M."/>
            <person name="Gregory S."/>
            <person name="Cheng C.H.C."/>
            <person name="Catchen J.M."/>
        </authorList>
    </citation>
    <scope>NUCLEOTIDE SEQUENCE [LARGE SCALE GENOMIC DNA]</scope>
    <source>
        <strain evidence="14">JMC-PN-2008</strain>
    </source>
</reference>
<keyword evidence="6 11" id="KW-0472">Membrane</keyword>
<keyword evidence="7" id="KW-1015">Disulfide bond</keyword>
<evidence type="ECO:0000256" key="10">
    <source>
        <dbReference type="ARBA" id="ARBA00023319"/>
    </source>
</evidence>
<comment type="subcellular location">
    <subcellularLocation>
        <location evidence="1">Cell membrane</location>
        <topology evidence="1">Single-pass type I membrane protein</topology>
    </subcellularLocation>
</comment>
<dbReference type="InterPro" id="IPR007110">
    <property type="entry name" value="Ig-like_dom"/>
</dbReference>
<sequence>MLPVCMMVVLLCLQSNALNIAQTYHLQVGYGDMVILPCNASTYLEKEEGALLWEAMGEDVAILQGEELRQADRFKGRFALPSEEHLREGEWSLELGYALLSDTDLYECIWQGRKTISTVWLQVSVPHVERSMLELAGDTVTLPCYIQMSRKQSPDDMFVWWTWNGNTIALFHADESSFDDLKMVDNDSHEAFHLRISPALMTDSGEYQCLYKTSITDDYTRLGTPESITLTVVETNTTDIEDTWLVSTNETTGATEDWVSTSQWPGVSTTETDVIPVFLEDPTQPIEVLTELQQMEAFEETQSSRPYEAAPETSQPDTVPWVRYGLIAGVLLVTAVVLCILKAAQRI</sequence>
<feature type="chain" id="PRO_5042979508" description="Ig-like domain-containing protein" evidence="12">
    <location>
        <begin position="18"/>
        <end position="347"/>
    </location>
</feature>
<keyword evidence="5 11" id="KW-1133">Transmembrane helix</keyword>
<accession>A0AAN7W8V2</accession>
<evidence type="ECO:0000256" key="9">
    <source>
        <dbReference type="ARBA" id="ARBA00023180"/>
    </source>
</evidence>
<dbReference type="PANTHER" id="PTHR25466">
    <property type="entry name" value="T-LYMPHOCYTE ACTIVATION ANTIGEN"/>
    <property type="match status" value="1"/>
</dbReference>
<dbReference type="EMBL" id="JAUZQC010000026">
    <property type="protein sequence ID" value="KAK5847711.1"/>
    <property type="molecule type" value="Genomic_DNA"/>
</dbReference>
<keyword evidence="9" id="KW-0325">Glycoprotein</keyword>
<evidence type="ECO:0000256" key="7">
    <source>
        <dbReference type="ARBA" id="ARBA00023157"/>
    </source>
</evidence>
<feature type="transmembrane region" description="Helical" evidence="11">
    <location>
        <begin position="321"/>
        <end position="341"/>
    </location>
</feature>
<dbReference type="InterPro" id="IPR036179">
    <property type="entry name" value="Ig-like_dom_sf"/>
</dbReference>
<dbReference type="Gene3D" id="2.60.40.10">
    <property type="entry name" value="Immunoglobulins"/>
    <property type="match status" value="2"/>
</dbReference>
<evidence type="ECO:0000256" key="8">
    <source>
        <dbReference type="ARBA" id="ARBA00023170"/>
    </source>
</evidence>
<evidence type="ECO:0000259" key="13">
    <source>
        <dbReference type="PROSITE" id="PS50835"/>
    </source>
</evidence>
<keyword evidence="15" id="KW-1185">Reference proteome</keyword>
<evidence type="ECO:0000256" key="5">
    <source>
        <dbReference type="ARBA" id="ARBA00022989"/>
    </source>
</evidence>
<comment type="caution">
    <text evidence="14">The sequence shown here is derived from an EMBL/GenBank/DDBJ whole genome shotgun (WGS) entry which is preliminary data.</text>
</comment>
<dbReference type="CDD" id="cd00096">
    <property type="entry name" value="Ig"/>
    <property type="match status" value="1"/>
</dbReference>
<dbReference type="Proteomes" id="UP001346869">
    <property type="component" value="Unassembled WGS sequence"/>
</dbReference>
<reference evidence="14 15" key="1">
    <citation type="journal article" date="2023" name="Genes (Basel)">
        <title>Chromosome-Level Genome Assembly and Circadian Gene Repertoire of the Patagonia Blennie Eleginops maclovinus-The Closest Ancestral Proxy of Antarctic Cryonotothenioids.</title>
        <authorList>
            <person name="Cheng C.C."/>
            <person name="Rivera-Colon A.G."/>
            <person name="Minhas B.F."/>
            <person name="Wilson L."/>
            <person name="Rayamajhi N."/>
            <person name="Vargas-Chacoff L."/>
            <person name="Catchen J.M."/>
        </authorList>
    </citation>
    <scope>NUCLEOTIDE SEQUENCE [LARGE SCALE GENOMIC DNA]</scope>
    <source>
        <strain evidence="14">JMC-PN-2008</strain>
    </source>
</reference>
<name>A0AAN7W8V2_ELEMC</name>
<dbReference type="GO" id="GO:0071222">
    <property type="term" value="P:cellular response to lipopolysaccharide"/>
    <property type="evidence" value="ECO:0007669"/>
    <property type="project" value="TreeGrafter"/>
</dbReference>
<evidence type="ECO:0000313" key="14">
    <source>
        <dbReference type="EMBL" id="KAK5847711.1"/>
    </source>
</evidence>
<dbReference type="SUPFAM" id="SSF48726">
    <property type="entry name" value="Immunoglobulin"/>
    <property type="match status" value="2"/>
</dbReference>
<evidence type="ECO:0000256" key="12">
    <source>
        <dbReference type="SAM" id="SignalP"/>
    </source>
</evidence>
<feature type="domain" description="Ig-like" evidence="13">
    <location>
        <begin position="126"/>
        <end position="231"/>
    </location>
</feature>
<dbReference type="InterPro" id="IPR051713">
    <property type="entry name" value="T-cell_Activation_Regulation"/>
</dbReference>
<dbReference type="GO" id="GO:0042130">
    <property type="term" value="P:negative regulation of T cell proliferation"/>
    <property type="evidence" value="ECO:0007669"/>
    <property type="project" value="TreeGrafter"/>
</dbReference>
<gene>
    <name evidence="14" type="ORF">PBY51_016819</name>
</gene>
<dbReference type="InterPro" id="IPR013783">
    <property type="entry name" value="Ig-like_fold"/>
</dbReference>
<dbReference type="GO" id="GO:0009897">
    <property type="term" value="C:external side of plasma membrane"/>
    <property type="evidence" value="ECO:0007669"/>
    <property type="project" value="TreeGrafter"/>
</dbReference>
<dbReference type="PANTHER" id="PTHR25466:SF14">
    <property type="entry name" value="BUTYROPHILIN SUBFAMILY 2 MEMBER A2-LIKE-RELATED"/>
    <property type="match status" value="1"/>
</dbReference>
<evidence type="ECO:0000256" key="6">
    <source>
        <dbReference type="ARBA" id="ARBA00023136"/>
    </source>
</evidence>
<keyword evidence="2" id="KW-1003">Cell membrane</keyword>
<dbReference type="PROSITE" id="PS50835">
    <property type="entry name" value="IG_LIKE"/>
    <property type="match status" value="1"/>
</dbReference>
<organism evidence="14 15">
    <name type="scientific">Eleginops maclovinus</name>
    <name type="common">Patagonian blennie</name>
    <name type="synonym">Eleginus maclovinus</name>
    <dbReference type="NCBI Taxonomy" id="56733"/>
    <lineage>
        <taxon>Eukaryota</taxon>
        <taxon>Metazoa</taxon>
        <taxon>Chordata</taxon>
        <taxon>Craniata</taxon>
        <taxon>Vertebrata</taxon>
        <taxon>Euteleostomi</taxon>
        <taxon>Actinopterygii</taxon>
        <taxon>Neopterygii</taxon>
        <taxon>Teleostei</taxon>
        <taxon>Neoteleostei</taxon>
        <taxon>Acanthomorphata</taxon>
        <taxon>Eupercaria</taxon>
        <taxon>Perciformes</taxon>
        <taxon>Notothenioidei</taxon>
        <taxon>Eleginopidae</taxon>
        <taxon>Eleginops</taxon>
    </lineage>
</organism>
<dbReference type="GO" id="GO:0007166">
    <property type="term" value="P:cell surface receptor signaling pathway"/>
    <property type="evidence" value="ECO:0007669"/>
    <property type="project" value="TreeGrafter"/>
</dbReference>
<evidence type="ECO:0000256" key="1">
    <source>
        <dbReference type="ARBA" id="ARBA00004251"/>
    </source>
</evidence>
<dbReference type="InterPro" id="IPR013151">
    <property type="entry name" value="Immunoglobulin_dom"/>
</dbReference>
<dbReference type="GO" id="GO:0006955">
    <property type="term" value="P:immune response"/>
    <property type="evidence" value="ECO:0007669"/>
    <property type="project" value="TreeGrafter"/>
</dbReference>
<dbReference type="GO" id="GO:0042102">
    <property type="term" value="P:positive regulation of T cell proliferation"/>
    <property type="evidence" value="ECO:0007669"/>
    <property type="project" value="TreeGrafter"/>
</dbReference>
<keyword evidence="3 11" id="KW-0812">Transmembrane</keyword>
<keyword evidence="8" id="KW-0675">Receptor</keyword>
<protein>
    <recommendedName>
        <fullName evidence="13">Ig-like domain-containing protein</fullName>
    </recommendedName>
</protein>
<evidence type="ECO:0000256" key="4">
    <source>
        <dbReference type="ARBA" id="ARBA00022729"/>
    </source>
</evidence>
<proteinExistence type="predicted"/>